<dbReference type="InterPro" id="IPR036291">
    <property type="entry name" value="NAD(P)-bd_dom_sf"/>
</dbReference>
<comment type="similarity">
    <text evidence="1 2">Belongs to the dTDP-4-dehydrorhamnose reductase family.</text>
</comment>
<keyword evidence="2" id="KW-0521">NADP</keyword>
<evidence type="ECO:0000256" key="1">
    <source>
        <dbReference type="ARBA" id="ARBA00010944"/>
    </source>
</evidence>
<dbReference type="AlphaFoldDB" id="A0A249K7R1"/>
<dbReference type="GO" id="GO:0006556">
    <property type="term" value="P:S-adenosylmethionine biosynthetic process"/>
    <property type="evidence" value="ECO:0007669"/>
    <property type="project" value="TreeGrafter"/>
</dbReference>
<dbReference type="Pfam" id="PF04321">
    <property type="entry name" value="RmlD_sub_bind"/>
    <property type="match status" value="1"/>
</dbReference>
<evidence type="ECO:0000259" key="3">
    <source>
        <dbReference type="Pfam" id="PF04321"/>
    </source>
</evidence>
<dbReference type="PANTHER" id="PTHR10491:SF4">
    <property type="entry name" value="METHIONINE ADENOSYLTRANSFERASE 2 SUBUNIT BETA"/>
    <property type="match status" value="1"/>
</dbReference>
<feature type="domain" description="RmlD-like substrate binding" evidence="3">
    <location>
        <begin position="20"/>
        <end position="296"/>
    </location>
</feature>
<dbReference type="PANTHER" id="PTHR10491">
    <property type="entry name" value="DTDP-4-DEHYDRORHAMNOSE REDUCTASE"/>
    <property type="match status" value="1"/>
</dbReference>
<dbReference type="CDD" id="cd05254">
    <property type="entry name" value="dTDP_HR_like_SDR_e"/>
    <property type="match status" value="1"/>
</dbReference>
<keyword evidence="2" id="KW-0560">Oxidoreductase</keyword>
<sequence>MSSVFDKNEFLRFSSTETDFLVLGGTGLLGSEFVNELSKTHSVAATFHEVQPFKVGRVNWHKLNAIDLVSINELIYLLRPKVVINCIALTDIDKCELYPKLAADLNHLLPQTLAKICSELGIYLIHISTDHYDSSLRIPRKEQDVVFGINQYGITKMQGENSILDLNVSALILRTNFFSYSLLRSNSFLNWIVNNLEKDQIIKGFTDIEFSPISIAELISCTFALQEMRISGIVNVSSNKSISKYDFISLVAKAFNFEANLIEPSVSDEVKGRVRRPTYMSLDNERLSSIMHRKMISLDSMIDQVSDGYFNSRSNKK</sequence>
<dbReference type="Gene3D" id="3.40.50.720">
    <property type="entry name" value="NAD(P)-binding Rossmann-like Domain"/>
    <property type="match status" value="1"/>
</dbReference>
<dbReference type="Gene3D" id="3.90.25.10">
    <property type="entry name" value="UDP-galactose 4-epimerase, domain 1"/>
    <property type="match status" value="1"/>
</dbReference>
<reference evidence="4 5" key="1">
    <citation type="submission" date="2016-07" db="EMBL/GenBank/DDBJ databases">
        <title>High microdiversification within the ubiquitous acI lineage of Actinobacteria.</title>
        <authorList>
            <person name="Neuenschwander S.M."/>
            <person name="Salcher M."/>
            <person name="Ghai R."/>
            <person name="Pernthaler J."/>
        </authorList>
    </citation>
    <scope>NUCLEOTIDE SEQUENCE [LARGE SCALE GENOMIC DNA]</scope>
    <source>
        <strain evidence="4">MMS-21-160</strain>
    </source>
</reference>
<dbReference type="Proteomes" id="UP000217171">
    <property type="component" value="Chromosome"/>
</dbReference>
<dbReference type="SUPFAM" id="SSF51735">
    <property type="entry name" value="NAD(P)-binding Rossmann-fold domains"/>
    <property type="match status" value="1"/>
</dbReference>
<dbReference type="GO" id="GO:0008831">
    <property type="term" value="F:dTDP-4-dehydrorhamnose reductase activity"/>
    <property type="evidence" value="ECO:0007669"/>
    <property type="project" value="UniProtKB-EC"/>
</dbReference>
<name>A0A249K7R1_9ACTN</name>
<proteinExistence type="inferred from homology"/>
<protein>
    <recommendedName>
        <fullName evidence="2">dTDP-4-dehydrorhamnose reductase</fullName>
        <ecNumber evidence="2">1.1.1.133</ecNumber>
    </recommendedName>
</protein>
<organism evidence="4 5">
    <name type="scientific">Candidatus Nanopelagicus hibericus</name>
    <dbReference type="NCBI Taxonomy" id="1884915"/>
    <lineage>
        <taxon>Bacteria</taxon>
        <taxon>Bacillati</taxon>
        <taxon>Actinomycetota</taxon>
        <taxon>Actinomycetes</taxon>
        <taxon>Candidatus Nanopelagicales</taxon>
        <taxon>Candidatus Nanopelagicaceae</taxon>
        <taxon>Candidatus Nanopelagicus</taxon>
    </lineage>
</organism>
<comment type="function">
    <text evidence="2">Catalyzes the reduction of dTDP-6-deoxy-L-lyxo-4-hexulose to yield dTDP-L-rhamnose.</text>
</comment>
<dbReference type="EC" id="1.1.1.133" evidence="2"/>
<evidence type="ECO:0000313" key="5">
    <source>
        <dbReference type="Proteomes" id="UP000217171"/>
    </source>
</evidence>
<dbReference type="InterPro" id="IPR029903">
    <property type="entry name" value="RmlD-like-bd"/>
</dbReference>
<dbReference type="KEGG" id="nhi:B1s21160_00140"/>
<dbReference type="GO" id="GO:0048269">
    <property type="term" value="C:methionine adenosyltransferase complex"/>
    <property type="evidence" value="ECO:0007669"/>
    <property type="project" value="TreeGrafter"/>
</dbReference>
<keyword evidence="5" id="KW-1185">Reference proteome</keyword>
<accession>A0A249K7R1</accession>
<evidence type="ECO:0000313" key="4">
    <source>
        <dbReference type="EMBL" id="ASY12792.1"/>
    </source>
</evidence>
<dbReference type="EMBL" id="CP016771">
    <property type="protein sequence ID" value="ASY12792.1"/>
    <property type="molecule type" value="Genomic_DNA"/>
</dbReference>
<evidence type="ECO:0000256" key="2">
    <source>
        <dbReference type="RuleBase" id="RU364082"/>
    </source>
</evidence>
<dbReference type="GO" id="GO:0048270">
    <property type="term" value="F:methionine adenosyltransferase regulator activity"/>
    <property type="evidence" value="ECO:0007669"/>
    <property type="project" value="TreeGrafter"/>
</dbReference>
<comment type="pathway">
    <text evidence="2">Carbohydrate biosynthesis; dTDP-L-rhamnose biosynthesis.</text>
</comment>
<gene>
    <name evidence="4" type="ORF">B1s21160_00140</name>
</gene>
<dbReference type="RefSeq" id="WP_190276948.1">
    <property type="nucleotide sequence ID" value="NZ_CP016771.1"/>
</dbReference>
<dbReference type="InterPro" id="IPR005913">
    <property type="entry name" value="dTDP_dehydrorham_reduct"/>
</dbReference>